<reference evidence="4" key="1">
    <citation type="journal article" date="2021" name="PeerJ">
        <title>Extensive microbial diversity within the chicken gut microbiome revealed by metagenomics and culture.</title>
        <authorList>
            <person name="Gilroy R."/>
            <person name="Ravi A."/>
            <person name="Getino M."/>
            <person name="Pursley I."/>
            <person name="Horton D.L."/>
            <person name="Alikhan N.F."/>
            <person name="Baker D."/>
            <person name="Gharbi K."/>
            <person name="Hall N."/>
            <person name="Watson M."/>
            <person name="Adriaenssens E.M."/>
            <person name="Foster-Nyarko E."/>
            <person name="Jarju S."/>
            <person name="Secka A."/>
            <person name="Antonio M."/>
            <person name="Oren A."/>
            <person name="Chaudhuri R.R."/>
            <person name="La Ragione R."/>
            <person name="Hildebrand F."/>
            <person name="Pallen M.J."/>
        </authorList>
    </citation>
    <scope>NUCLEOTIDE SEQUENCE</scope>
    <source>
        <strain evidence="4">ChiSxjej1B13-11774</strain>
    </source>
</reference>
<keyword evidence="2" id="KW-0812">Transmembrane</keyword>
<accession>A0A9D2J9W2</accession>
<dbReference type="AlphaFoldDB" id="A0A9D2J9W2"/>
<feature type="domain" description="SGNH hydrolase-type esterase" evidence="3">
    <location>
        <begin position="174"/>
        <end position="348"/>
    </location>
</feature>
<evidence type="ECO:0000313" key="5">
    <source>
        <dbReference type="Proteomes" id="UP000824048"/>
    </source>
</evidence>
<feature type="compositionally biased region" description="Basic residues" evidence="1">
    <location>
        <begin position="54"/>
        <end position="68"/>
    </location>
</feature>
<evidence type="ECO:0000313" key="4">
    <source>
        <dbReference type="EMBL" id="HIZ41497.1"/>
    </source>
</evidence>
<evidence type="ECO:0000259" key="3">
    <source>
        <dbReference type="Pfam" id="PF13472"/>
    </source>
</evidence>
<feature type="transmembrane region" description="Helical" evidence="2">
    <location>
        <begin position="68"/>
        <end position="88"/>
    </location>
</feature>
<dbReference type="Gene3D" id="3.40.50.1110">
    <property type="entry name" value="SGNH hydrolase"/>
    <property type="match status" value="1"/>
</dbReference>
<dbReference type="SUPFAM" id="SSF52266">
    <property type="entry name" value="SGNH hydrolase"/>
    <property type="match status" value="1"/>
</dbReference>
<dbReference type="Pfam" id="PF13472">
    <property type="entry name" value="Lipase_GDSL_2"/>
    <property type="match status" value="1"/>
</dbReference>
<gene>
    <name evidence="4" type="ORF">H9811_02925</name>
</gene>
<dbReference type="InterPro" id="IPR013830">
    <property type="entry name" value="SGNH_hydro"/>
</dbReference>
<proteinExistence type="predicted"/>
<comment type="caution">
    <text evidence="4">The sequence shown here is derived from an EMBL/GenBank/DDBJ whole genome shotgun (WGS) entry which is preliminary data.</text>
</comment>
<evidence type="ECO:0000256" key="2">
    <source>
        <dbReference type="SAM" id="Phobius"/>
    </source>
</evidence>
<protein>
    <submittedName>
        <fullName evidence="4">Lipase</fullName>
    </submittedName>
</protein>
<sequence length="387" mass="41809">MPTPQRPGTDRSRQSRMQNEYTWQGGWAHPESPRPSGGQPGGRAPLTPQQQRALARRRRERRRRRRRTLAIGTAGGILVLSGIITLLLPKSVTQGETPAESTATGSTQLVAPLPYGGADQGTTDAATPAINWGTVGPVQQTAEGVYTYTAVPAAPASLPEFGRVDTSWFADAAFLGDSLTAGFCESEYNIDVGGALICGYEGISPNSIVNRTTVTSPDRGDEVAMDVLTNAQPAKLYILIGTNALVTTGNDESFLKYYGRMLDDLREALPNTTFYVQSILAATQEKVADDAPGLAPDRLATINAAIQSLCAERGCYFLDLNAEFRDESGYLLSDYAQPDGVHLTVSGYNKWVSYLCTHVPYNKNNPYQAGSTYYLSDDVKQLLADIP</sequence>
<organism evidence="4 5">
    <name type="scientific">Candidatus Gemmiger excrementigallinarum</name>
    <dbReference type="NCBI Taxonomy" id="2838609"/>
    <lineage>
        <taxon>Bacteria</taxon>
        <taxon>Bacillati</taxon>
        <taxon>Bacillota</taxon>
        <taxon>Clostridia</taxon>
        <taxon>Eubacteriales</taxon>
        <taxon>Gemmiger</taxon>
    </lineage>
</organism>
<evidence type="ECO:0000256" key="1">
    <source>
        <dbReference type="SAM" id="MobiDB-lite"/>
    </source>
</evidence>
<feature type="region of interest" description="Disordered" evidence="1">
    <location>
        <begin position="1"/>
        <end position="68"/>
    </location>
</feature>
<dbReference type="EMBL" id="DXBP01000019">
    <property type="protein sequence ID" value="HIZ41497.1"/>
    <property type="molecule type" value="Genomic_DNA"/>
</dbReference>
<name>A0A9D2J9W2_9FIRM</name>
<keyword evidence="2" id="KW-1133">Transmembrane helix</keyword>
<reference evidence="4" key="2">
    <citation type="submission" date="2021-04" db="EMBL/GenBank/DDBJ databases">
        <authorList>
            <person name="Gilroy R."/>
        </authorList>
    </citation>
    <scope>NUCLEOTIDE SEQUENCE</scope>
    <source>
        <strain evidence="4">ChiSxjej1B13-11774</strain>
    </source>
</reference>
<dbReference type="Proteomes" id="UP000824048">
    <property type="component" value="Unassembled WGS sequence"/>
</dbReference>
<dbReference type="InterPro" id="IPR036514">
    <property type="entry name" value="SGNH_hydro_sf"/>
</dbReference>
<keyword evidence="2" id="KW-0472">Membrane</keyword>